<feature type="transmembrane region" description="Helical" evidence="6">
    <location>
        <begin position="361"/>
        <end position="380"/>
    </location>
</feature>
<name>A0A2M8LEC5_9BACT</name>
<feature type="transmembrane region" description="Helical" evidence="6">
    <location>
        <begin position="45"/>
        <end position="68"/>
    </location>
</feature>
<organism evidence="7 8">
    <name type="scientific">Candidatus Uhrbacteria bacterium CG10_big_fil_rev_8_21_14_0_10_48_11</name>
    <dbReference type="NCBI Taxonomy" id="1975037"/>
    <lineage>
        <taxon>Bacteria</taxon>
        <taxon>Candidatus Uhriibacteriota</taxon>
    </lineage>
</organism>
<feature type="transmembrane region" description="Helical" evidence="6">
    <location>
        <begin position="116"/>
        <end position="134"/>
    </location>
</feature>
<reference evidence="7 8" key="1">
    <citation type="submission" date="2017-09" db="EMBL/GenBank/DDBJ databases">
        <title>Depth-based differentiation of microbial function through sediment-hosted aquifers and enrichment of novel symbionts in the deep terrestrial subsurface.</title>
        <authorList>
            <person name="Probst A.J."/>
            <person name="Ladd B."/>
            <person name="Jarett J.K."/>
            <person name="Geller-Mcgrath D.E."/>
            <person name="Sieber C.M."/>
            <person name="Emerson J.B."/>
            <person name="Anantharaman K."/>
            <person name="Thomas B.C."/>
            <person name="Malmstrom R."/>
            <person name="Stieglmeier M."/>
            <person name="Klingl A."/>
            <person name="Woyke T."/>
            <person name="Ryan C.M."/>
            <person name="Banfield J.F."/>
        </authorList>
    </citation>
    <scope>NUCLEOTIDE SEQUENCE [LARGE SCALE GENOMIC DNA]</scope>
    <source>
        <strain evidence="7">CG10_big_fil_rev_8_21_14_0_10_48_11</strain>
    </source>
</reference>
<feature type="transmembrane region" description="Helical" evidence="6">
    <location>
        <begin position="216"/>
        <end position="236"/>
    </location>
</feature>
<evidence type="ECO:0000313" key="8">
    <source>
        <dbReference type="Proteomes" id="UP000231152"/>
    </source>
</evidence>
<gene>
    <name evidence="7" type="ORF">COV04_02555</name>
</gene>
<keyword evidence="3 6" id="KW-0812">Transmembrane</keyword>
<keyword evidence="4 6" id="KW-1133">Transmembrane helix</keyword>
<dbReference type="Pfam" id="PF01943">
    <property type="entry name" value="Polysacc_synt"/>
    <property type="match status" value="1"/>
</dbReference>
<proteinExistence type="predicted"/>
<feature type="transmembrane region" description="Helical" evidence="6">
    <location>
        <begin position="443"/>
        <end position="463"/>
    </location>
</feature>
<dbReference type="CDD" id="cd13128">
    <property type="entry name" value="MATE_Wzx_like"/>
    <property type="match status" value="1"/>
</dbReference>
<dbReference type="PANTHER" id="PTHR30250:SF11">
    <property type="entry name" value="O-ANTIGEN TRANSPORTER-RELATED"/>
    <property type="match status" value="1"/>
</dbReference>
<dbReference type="PANTHER" id="PTHR30250">
    <property type="entry name" value="PST FAMILY PREDICTED COLANIC ACID TRANSPORTER"/>
    <property type="match status" value="1"/>
</dbReference>
<feature type="transmembrane region" description="Helical" evidence="6">
    <location>
        <begin position="146"/>
        <end position="171"/>
    </location>
</feature>
<accession>A0A2M8LEC5</accession>
<sequence length="495" mass="53340">MSEEARTIAKNTTYLTTALVIQKAIAFLFFLLIAKLLGDVGTGEYVGAFAFSSLFSIGVDIGLAQVLVREIARSPERTEKFYRTTLGMKLVLGVLVYGALMATIVSLNYFGIPHPGISVVAIAGIIMMADSLVLTGTSIFRGWQNLWFESIVIIVQKIGVLAVGVAALFLFPSAFNVSVAILVGSLFSYVLLGNYLSRRVGQPWRPSFSKTTAKFLLRLAVPFAIAGVFSTAYVQLDSVLLSILQGNSAVGLYSVAAKTMNAFAFIPAAFVAALYPALSSFYVSAPDLLKRTVDRALRYLLIIGVPIAVGIYLLADNFVQRLGVSYGPSAEAVRILVPSLIFVFLSFPLGSLLNATNRQHWQTAIIGVSLAVNVVCNLFWIPAYSYLGASAAWFVSNACYFILDAVFASRVVRISWSTMFVSAIRVGLAAVIMGYIVSASLPALPLFAIVGLAAICYGFVLVLTREITMNDVRFLLGLMRRPVGGNVQPLPPEGL</sequence>
<feature type="transmembrane region" description="Helical" evidence="6">
    <location>
        <begin position="262"/>
        <end position="284"/>
    </location>
</feature>
<dbReference type="InterPro" id="IPR002797">
    <property type="entry name" value="Polysacc_synth"/>
</dbReference>
<evidence type="ECO:0000256" key="5">
    <source>
        <dbReference type="ARBA" id="ARBA00023136"/>
    </source>
</evidence>
<evidence type="ECO:0000256" key="6">
    <source>
        <dbReference type="SAM" id="Phobius"/>
    </source>
</evidence>
<dbReference type="InterPro" id="IPR050833">
    <property type="entry name" value="Poly_Biosynth_Transport"/>
</dbReference>
<evidence type="ECO:0000256" key="4">
    <source>
        <dbReference type="ARBA" id="ARBA00022989"/>
    </source>
</evidence>
<feature type="transmembrane region" description="Helical" evidence="6">
    <location>
        <begin position="335"/>
        <end position="354"/>
    </location>
</feature>
<evidence type="ECO:0000256" key="1">
    <source>
        <dbReference type="ARBA" id="ARBA00004651"/>
    </source>
</evidence>
<dbReference type="Proteomes" id="UP000231152">
    <property type="component" value="Unassembled WGS sequence"/>
</dbReference>
<dbReference type="AlphaFoldDB" id="A0A2M8LEC5"/>
<feature type="transmembrane region" description="Helical" evidence="6">
    <location>
        <begin position="296"/>
        <end position="315"/>
    </location>
</feature>
<feature type="transmembrane region" description="Helical" evidence="6">
    <location>
        <begin position="419"/>
        <end position="437"/>
    </location>
</feature>
<feature type="transmembrane region" description="Helical" evidence="6">
    <location>
        <begin position="177"/>
        <end position="196"/>
    </location>
</feature>
<comment type="subcellular location">
    <subcellularLocation>
        <location evidence="1">Cell membrane</location>
        <topology evidence="1">Multi-pass membrane protein</topology>
    </subcellularLocation>
</comment>
<dbReference type="GO" id="GO:0005886">
    <property type="term" value="C:plasma membrane"/>
    <property type="evidence" value="ECO:0007669"/>
    <property type="project" value="UniProtKB-SubCell"/>
</dbReference>
<feature type="transmembrane region" description="Helical" evidence="6">
    <location>
        <begin position="89"/>
        <end position="110"/>
    </location>
</feature>
<keyword evidence="5 6" id="KW-0472">Membrane</keyword>
<protein>
    <submittedName>
        <fullName evidence="7">Uncharacterized protein</fullName>
    </submittedName>
</protein>
<keyword evidence="2" id="KW-1003">Cell membrane</keyword>
<comment type="caution">
    <text evidence="7">The sequence shown here is derived from an EMBL/GenBank/DDBJ whole genome shotgun (WGS) entry which is preliminary data.</text>
</comment>
<dbReference type="EMBL" id="PFET01000009">
    <property type="protein sequence ID" value="PJE75801.1"/>
    <property type="molecule type" value="Genomic_DNA"/>
</dbReference>
<evidence type="ECO:0000256" key="3">
    <source>
        <dbReference type="ARBA" id="ARBA00022692"/>
    </source>
</evidence>
<feature type="transmembrane region" description="Helical" evidence="6">
    <location>
        <begin position="12"/>
        <end position="33"/>
    </location>
</feature>
<evidence type="ECO:0000256" key="2">
    <source>
        <dbReference type="ARBA" id="ARBA00022475"/>
    </source>
</evidence>
<evidence type="ECO:0000313" key="7">
    <source>
        <dbReference type="EMBL" id="PJE75801.1"/>
    </source>
</evidence>
<feature type="transmembrane region" description="Helical" evidence="6">
    <location>
        <begin position="386"/>
        <end position="407"/>
    </location>
</feature>